<dbReference type="SUPFAM" id="SSF53098">
    <property type="entry name" value="Ribonuclease H-like"/>
    <property type="match status" value="1"/>
</dbReference>
<proteinExistence type="predicted"/>
<accession>A0AAD9U6G1</accession>
<dbReference type="Pfam" id="PF05699">
    <property type="entry name" value="Dimer_Tnp_hAT"/>
    <property type="match status" value="1"/>
</dbReference>
<protein>
    <recommendedName>
        <fullName evidence="5">HAT C-terminal dimerisation domain-containing protein</fullName>
    </recommendedName>
</protein>
<dbReference type="InterPro" id="IPR008906">
    <property type="entry name" value="HATC_C_dom"/>
</dbReference>
<dbReference type="GO" id="GO:0046983">
    <property type="term" value="F:protein dimerization activity"/>
    <property type="evidence" value="ECO:0007669"/>
    <property type="project" value="InterPro"/>
</dbReference>
<reference evidence="3" key="1">
    <citation type="journal article" date="2023" name="Plant J.">
        <title>Genome sequences and population genomics provide insights into the demographic history, inbreeding, and mutation load of two 'living fossil' tree species of Dipteronia.</title>
        <authorList>
            <person name="Feng Y."/>
            <person name="Comes H.P."/>
            <person name="Chen J."/>
            <person name="Zhu S."/>
            <person name="Lu R."/>
            <person name="Zhang X."/>
            <person name="Li P."/>
            <person name="Qiu J."/>
            <person name="Olsen K.M."/>
            <person name="Qiu Y."/>
        </authorList>
    </citation>
    <scope>NUCLEOTIDE SEQUENCE</scope>
    <source>
        <strain evidence="3">KIB01</strain>
    </source>
</reference>
<comment type="caution">
    <text evidence="3">The sequence shown here is derived from an EMBL/GenBank/DDBJ whole genome shotgun (WGS) entry which is preliminary data.</text>
</comment>
<dbReference type="PANTHER" id="PTHR23272:SF187">
    <property type="entry name" value="AC9 TRANSPOSASE-RELATED"/>
    <property type="match status" value="1"/>
</dbReference>
<gene>
    <name evidence="3" type="ORF">Ddye_015907</name>
</gene>
<dbReference type="GO" id="GO:0003677">
    <property type="term" value="F:DNA binding"/>
    <property type="evidence" value="ECO:0007669"/>
    <property type="project" value="InterPro"/>
</dbReference>
<evidence type="ECO:0000313" key="4">
    <source>
        <dbReference type="Proteomes" id="UP001280121"/>
    </source>
</evidence>
<organism evidence="3 4">
    <name type="scientific">Dipteronia dyeriana</name>
    <dbReference type="NCBI Taxonomy" id="168575"/>
    <lineage>
        <taxon>Eukaryota</taxon>
        <taxon>Viridiplantae</taxon>
        <taxon>Streptophyta</taxon>
        <taxon>Embryophyta</taxon>
        <taxon>Tracheophyta</taxon>
        <taxon>Spermatophyta</taxon>
        <taxon>Magnoliopsida</taxon>
        <taxon>eudicotyledons</taxon>
        <taxon>Gunneridae</taxon>
        <taxon>Pentapetalae</taxon>
        <taxon>rosids</taxon>
        <taxon>malvids</taxon>
        <taxon>Sapindales</taxon>
        <taxon>Sapindaceae</taxon>
        <taxon>Hippocastanoideae</taxon>
        <taxon>Acereae</taxon>
        <taxon>Dipteronia</taxon>
    </lineage>
</organism>
<dbReference type="EMBL" id="JANJYI010000005">
    <property type="protein sequence ID" value="KAK2648418.1"/>
    <property type="molecule type" value="Genomic_DNA"/>
</dbReference>
<name>A0AAD9U6G1_9ROSI</name>
<dbReference type="InterPro" id="IPR012337">
    <property type="entry name" value="RNaseH-like_sf"/>
</dbReference>
<dbReference type="Proteomes" id="UP001280121">
    <property type="component" value="Unassembled WGS sequence"/>
</dbReference>
<feature type="domain" description="hAT-like transposase RNase-H fold" evidence="2">
    <location>
        <begin position="1"/>
        <end position="65"/>
    </location>
</feature>
<dbReference type="AlphaFoldDB" id="A0AAD9U6G1"/>
<dbReference type="InterPro" id="IPR025525">
    <property type="entry name" value="hAT-like_transposase_RNase-H"/>
</dbReference>
<dbReference type="Pfam" id="PF14372">
    <property type="entry name" value="hAT-like_RNase-H"/>
    <property type="match status" value="1"/>
</dbReference>
<evidence type="ECO:0000259" key="2">
    <source>
        <dbReference type="Pfam" id="PF14372"/>
    </source>
</evidence>
<dbReference type="PANTHER" id="PTHR23272">
    <property type="entry name" value="BED FINGER-RELATED"/>
    <property type="match status" value="1"/>
</dbReference>
<evidence type="ECO:0008006" key="5">
    <source>
        <dbReference type="Google" id="ProtNLM"/>
    </source>
</evidence>
<keyword evidence="4" id="KW-1185">Reference proteome</keyword>
<sequence>MALSMAEKFDTYWTDFHGIMVVATILDPIFKMKVIECYFPKIYGDQTSDEIQKIHDLLLRMFREYEGKLKVGQTSGASSSGDPINVSLEIYLEEPVIPRVDNFDILRWWYANESRYPTLHCIARDILAILVSTVAFESSFCTGGRFVGPHRSRLHPKTIEALMCAQDWLWTEFNASALERKFEASTFDDDYDDGDCQGK</sequence>
<evidence type="ECO:0000259" key="1">
    <source>
        <dbReference type="Pfam" id="PF05699"/>
    </source>
</evidence>
<feature type="domain" description="HAT C-terminal dimerisation" evidence="1">
    <location>
        <begin position="88"/>
        <end position="169"/>
    </location>
</feature>
<evidence type="ECO:0000313" key="3">
    <source>
        <dbReference type="EMBL" id="KAK2648418.1"/>
    </source>
</evidence>